<keyword evidence="4" id="KW-0378">Hydrolase</keyword>
<dbReference type="Pfam" id="PF00089">
    <property type="entry name" value="Trypsin"/>
    <property type="match status" value="1"/>
</dbReference>
<keyword evidence="3" id="KW-0645">Protease</keyword>
<dbReference type="InterPro" id="IPR033116">
    <property type="entry name" value="TRYPSIN_SER"/>
</dbReference>
<dbReference type="AlphaFoldDB" id="A0AAV2B712"/>
<evidence type="ECO:0000256" key="3">
    <source>
        <dbReference type="ARBA" id="ARBA00022670"/>
    </source>
</evidence>
<dbReference type="Proteomes" id="UP001497382">
    <property type="component" value="Unassembled WGS sequence"/>
</dbReference>
<dbReference type="GO" id="GO:0004252">
    <property type="term" value="F:serine-type endopeptidase activity"/>
    <property type="evidence" value="ECO:0007669"/>
    <property type="project" value="InterPro"/>
</dbReference>
<evidence type="ECO:0000256" key="6">
    <source>
        <dbReference type="ARBA" id="ARBA00023157"/>
    </source>
</evidence>
<keyword evidence="10" id="KW-1185">Reference proteome</keyword>
<keyword evidence="5" id="KW-0720">Serine protease</keyword>
<dbReference type="EMBL" id="CAXIEN010000297">
    <property type="protein sequence ID" value="CAL1292016.1"/>
    <property type="molecule type" value="Genomic_DNA"/>
</dbReference>
<name>A0AAV2B712_9ARAC</name>
<evidence type="ECO:0000256" key="4">
    <source>
        <dbReference type="ARBA" id="ARBA00022801"/>
    </source>
</evidence>
<organism evidence="9 10">
    <name type="scientific">Larinioides sclopetarius</name>
    <dbReference type="NCBI Taxonomy" id="280406"/>
    <lineage>
        <taxon>Eukaryota</taxon>
        <taxon>Metazoa</taxon>
        <taxon>Ecdysozoa</taxon>
        <taxon>Arthropoda</taxon>
        <taxon>Chelicerata</taxon>
        <taxon>Arachnida</taxon>
        <taxon>Araneae</taxon>
        <taxon>Araneomorphae</taxon>
        <taxon>Entelegynae</taxon>
        <taxon>Araneoidea</taxon>
        <taxon>Araneidae</taxon>
        <taxon>Larinioides</taxon>
    </lineage>
</organism>
<dbReference type="SMART" id="SM00020">
    <property type="entry name" value="Tryp_SPc"/>
    <property type="match status" value="1"/>
</dbReference>
<dbReference type="InterPro" id="IPR043504">
    <property type="entry name" value="Peptidase_S1_PA_chymotrypsin"/>
</dbReference>
<evidence type="ECO:0000313" key="9">
    <source>
        <dbReference type="EMBL" id="CAL1292016.1"/>
    </source>
</evidence>
<dbReference type="PROSITE" id="PS50240">
    <property type="entry name" value="TRYPSIN_DOM"/>
    <property type="match status" value="1"/>
</dbReference>
<evidence type="ECO:0000256" key="5">
    <source>
        <dbReference type="ARBA" id="ARBA00022825"/>
    </source>
</evidence>
<evidence type="ECO:0000313" key="10">
    <source>
        <dbReference type="Proteomes" id="UP001497382"/>
    </source>
</evidence>
<comment type="similarity">
    <text evidence="7">Belongs to the peptidase S1 family. CLIP subfamily.</text>
</comment>
<protein>
    <recommendedName>
        <fullName evidence="8">Peptidase S1 domain-containing protein</fullName>
    </recommendedName>
</protein>
<feature type="domain" description="Peptidase S1" evidence="8">
    <location>
        <begin position="1"/>
        <end position="101"/>
    </location>
</feature>
<dbReference type="PROSITE" id="PS00135">
    <property type="entry name" value="TRYPSIN_SER"/>
    <property type="match status" value="1"/>
</dbReference>
<dbReference type="FunFam" id="2.40.10.10:FF:000002">
    <property type="entry name" value="Transmembrane protease serine"/>
    <property type="match status" value="1"/>
</dbReference>
<accession>A0AAV2B712</accession>
<dbReference type="Gene3D" id="2.40.10.10">
    <property type="entry name" value="Trypsin-like serine proteases"/>
    <property type="match status" value="1"/>
</dbReference>
<evidence type="ECO:0000256" key="1">
    <source>
        <dbReference type="ARBA" id="ARBA00004613"/>
    </source>
</evidence>
<comment type="caution">
    <text evidence="9">The sequence shown here is derived from an EMBL/GenBank/DDBJ whole genome shotgun (WGS) entry which is preliminary data.</text>
</comment>
<dbReference type="PANTHER" id="PTHR24264">
    <property type="entry name" value="TRYPSIN-RELATED"/>
    <property type="match status" value="1"/>
</dbReference>
<gene>
    <name evidence="9" type="ORF">LARSCL_LOCUS17409</name>
</gene>
<dbReference type="CDD" id="cd00190">
    <property type="entry name" value="Tryp_SPc"/>
    <property type="match status" value="1"/>
</dbReference>
<dbReference type="InterPro" id="IPR050127">
    <property type="entry name" value="Serine_Proteases_S1"/>
</dbReference>
<dbReference type="PANTHER" id="PTHR24264:SF65">
    <property type="entry name" value="SRCR DOMAIN-CONTAINING PROTEIN"/>
    <property type="match status" value="1"/>
</dbReference>
<comment type="subcellular location">
    <subcellularLocation>
        <location evidence="1">Secreted</location>
    </subcellularLocation>
</comment>
<proteinExistence type="inferred from homology"/>
<dbReference type="SUPFAM" id="SSF50494">
    <property type="entry name" value="Trypsin-like serine proteases"/>
    <property type="match status" value="1"/>
</dbReference>
<dbReference type="InterPro" id="IPR009003">
    <property type="entry name" value="Peptidase_S1_PA"/>
</dbReference>
<reference evidence="9 10" key="1">
    <citation type="submission" date="2024-04" db="EMBL/GenBank/DDBJ databases">
        <authorList>
            <person name="Rising A."/>
            <person name="Reimegard J."/>
            <person name="Sonavane S."/>
            <person name="Akerstrom W."/>
            <person name="Nylinder S."/>
            <person name="Hedman E."/>
            <person name="Kallberg Y."/>
        </authorList>
    </citation>
    <scope>NUCLEOTIDE SEQUENCE [LARGE SCALE GENOMIC DNA]</scope>
</reference>
<keyword evidence="2" id="KW-0964">Secreted</keyword>
<evidence type="ECO:0000256" key="7">
    <source>
        <dbReference type="ARBA" id="ARBA00024195"/>
    </source>
</evidence>
<keyword evidence="6" id="KW-1015">Disulfide bond</keyword>
<evidence type="ECO:0000259" key="8">
    <source>
        <dbReference type="PROSITE" id="PS50240"/>
    </source>
</evidence>
<evidence type="ECO:0000256" key="2">
    <source>
        <dbReference type="ARBA" id="ARBA00022525"/>
    </source>
</evidence>
<sequence>MCGSASPVLRQVTVPVWDNDECDKTYRLERITNAFMCAGSPENGEDACQGDSGGPLMALNEEGRWEVIGIVSWGRRCGDPTFPGVYTRVTSYLDWITENAN</sequence>
<dbReference type="GO" id="GO:0005615">
    <property type="term" value="C:extracellular space"/>
    <property type="evidence" value="ECO:0007669"/>
    <property type="project" value="TreeGrafter"/>
</dbReference>
<dbReference type="GO" id="GO:0006508">
    <property type="term" value="P:proteolysis"/>
    <property type="evidence" value="ECO:0007669"/>
    <property type="project" value="UniProtKB-KW"/>
</dbReference>
<dbReference type="InterPro" id="IPR001254">
    <property type="entry name" value="Trypsin_dom"/>
</dbReference>